<accession>A0A6L9QEW9</accession>
<dbReference type="EMBL" id="JAAGLI010000391">
    <property type="protein sequence ID" value="NEA24029.1"/>
    <property type="molecule type" value="Genomic_DNA"/>
</dbReference>
<dbReference type="Proteomes" id="UP000475532">
    <property type="component" value="Unassembled WGS sequence"/>
</dbReference>
<sequence>MSLVDASGADGELARVLRIRVPDLAAYQDLALAKRYLDAVMRVARAERAAGADGRRLAVAVARNLYKLMAYKDEYEVARLHLDPELARRVEEQFGPGSTVRYMLHPPLLRAMGLGKKVALGRTARPAFHALRAMRRLRGTPLDPFGATAQRRTERRLVTGYVAVLNELVAGLDAGLTTDRHDLAVRIAELPDMIRGYEEVKTANVARYEESLRELLAAWRAAAGSNPVRGAARTS</sequence>
<gene>
    <name evidence="2" type="ORF">G3I70_16260</name>
</gene>
<reference evidence="2 3" key="1">
    <citation type="submission" date="2020-01" db="EMBL/GenBank/DDBJ databases">
        <title>Insect and environment-associated Actinomycetes.</title>
        <authorList>
            <person name="Currrie C."/>
            <person name="Chevrette M."/>
            <person name="Carlson C."/>
            <person name="Stubbendieck R."/>
            <person name="Wendt-Pienkowski E."/>
        </authorList>
    </citation>
    <scope>NUCLEOTIDE SEQUENCE [LARGE SCALE GENOMIC DNA]</scope>
    <source>
        <strain evidence="2 3">SID10258</strain>
    </source>
</reference>
<dbReference type="AlphaFoldDB" id="A0A6L9QEW9"/>
<dbReference type="InterPro" id="IPR046667">
    <property type="entry name" value="DUF6537"/>
</dbReference>
<feature type="domain" description="DUF6537" evidence="1">
    <location>
        <begin position="14"/>
        <end position="213"/>
    </location>
</feature>
<protein>
    <recommendedName>
        <fullName evidence="1">DUF6537 domain-containing protein</fullName>
    </recommendedName>
</protein>
<comment type="caution">
    <text evidence="2">The sequence shown here is derived from an EMBL/GenBank/DDBJ whole genome shotgun (WGS) entry which is preliminary data.</text>
</comment>
<name>A0A6L9QEW9_9ACTN</name>
<dbReference type="Pfam" id="PF20169">
    <property type="entry name" value="DUF6537"/>
    <property type="match status" value="1"/>
</dbReference>
<evidence type="ECO:0000259" key="1">
    <source>
        <dbReference type="Pfam" id="PF20169"/>
    </source>
</evidence>
<evidence type="ECO:0000313" key="2">
    <source>
        <dbReference type="EMBL" id="NEA24029.1"/>
    </source>
</evidence>
<organism evidence="2 3">
    <name type="scientific">Actinomadura bangladeshensis</name>
    <dbReference type="NCBI Taxonomy" id="453573"/>
    <lineage>
        <taxon>Bacteria</taxon>
        <taxon>Bacillati</taxon>
        <taxon>Actinomycetota</taxon>
        <taxon>Actinomycetes</taxon>
        <taxon>Streptosporangiales</taxon>
        <taxon>Thermomonosporaceae</taxon>
        <taxon>Actinomadura</taxon>
    </lineage>
</organism>
<proteinExistence type="predicted"/>
<evidence type="ECO:0000313" key="3">
    <source>
        <dbReference type="Proteomes" id="UP000475532"/>
    </source>
</evidence>